<evidence type="ECO:0000313" key="9">
    <source>
        <dbReference type="EMBL" id="MBK5145532.1"/>
    </source>
</evidence>
<evidence type="ECO:0000259" key="5">
    <source>
        <dbReference type="Pfam" id="PF08751"/>
    </source>
</evidence>
<sequence>MMSFSVIGSADGAAGYYSHQDNYYVLGSLESKWMGKGAEKLGLTGPVENDKLTAVLQGKLPDGSSLSYMKDGKETHRPGYDLTFSAPKSVSVLALIGGDKRLIEAHNRAVAVAAGQIETLASTRLMEDGKSEVVLTGNMVAATFNHDTSRDLDPQVHTHLLIANATEIEGQWRSLSSNTVTKNGFSETILANQIALGKIYQHAFRKDVEGMGYQTHDSGKNGLWEITGVPVEPFSQRSQSIRDAVGEDASRKSRDIAALDTRKAKVASDPALLLSDWQSRLKETGFNLKEFQAQAQTRALVEPVQPALAGETNQQVNESVAGAISLLSDNKTQFTYSEVLAKTVGGLPAEAGVFALARQGIDKAIEDNRLIPLDKEKGLFTSDIHLLDELSIHALSKDMMQENRVLQINSEKPVYPAIQTGAVYQLTSNAPPVAVLSGIGGASVQRDRLAEVVDITQRQGRQVLVLSPDNRSQQYLKEDPRFSQGTGLLTRQDLKSDFTLPIHSTLIVDQAEKLTLKETLTVLEQGRNQNAQVVFMDTEQRKGTGNALSVMKDADVPRYQFSGSDRAEVFVVSESDKRERYQQLASDYVNHRLQGGSVSAQVNGVREQQVLSNVIRDALKEHGQINRAEVTIPVLTPIYLDSKSRRQRETYKSGQVMEVWNAESKQRTRYQVDRVTESTNTLTLVNEEGTRVEKISQLDGNWSLYKPGELAVAEGDNLKALGRELKGDIKARDRMIVVGIGDNSITVNVNGKERVINTTNATKLAYGYVDSLGSVVSDKGTVLAAASHADMSAASLNQLSRSGNKIGIYTALPSDRAERKLAINPNYQVVSVQVKERAGKDELGEAVTQLTDNLYSPVQQSVHLGLQQVQANDVAFSKTNLIGASLDRTEGVTLVDIIKEIDQQVKSGELIALPVVKGSGVDLLVSRATYDIERSIIRSVAEGKGSVSPLMEKVPESNLQGLTEGQQEATRLILQTPDRFVAIQGYAGVGKTTQFKAVLSALETLPEAQRPQVIGLAPTHRAVHEMQDIGVKAQTLASFLNEESQKEMAGAKSDYSNTLFLVDESSMVGNRDMANVYQLIDKTGGRAVVSGDVDQLRPIDPGQPFKLQQQRSAIDMAVMKDIVRQSPELKPAIYSMIERNEREALNIVNTVSPAVIERREGAWVPNESVKEIKTKDENEDVPRGPVVLSNEATEQPLAGPKEPDNILAAIAQDYIGRSDEARENTLIVVHVNSDRHAINSQVHSGLHKAGLIGDKEASLSVLRQVNVRSHELRNVAGYEAHKGKIAMLDNQYYTIAGVDKEQGTVTFIDADKSSRILSSFEASKEQVSIYERASLTVSEGDKVRFSRTDNDRGYVANSMWQVKSIEDNAIVLTDGQKDKVIEPKVMADQHIDLAYAVTAHGAQGASSRFVIVLEGTEGDRIRLVSPEGAYVALSRAKEHVQVYTDNLEAFLSALDKHTDRKSAHDILHQSDDNNAAIGTRLLETAKPLQDTALGQALLKTSNLNGKSMAFFVSPGKKYPQPHVALPLYDSNGRAAGVYLDELRHLQSERGAWLSQEPRILGGHDARFAGLQESQNGEVRIASDMAKAFELAAAHPQSGILVRLQGEGEPHNISRITGDRIIPDDRIQQVSGQGTDNRAEYPFILTEQEQLAKEKNLDEQKAQEQIEKMLNNQKVDDETLKSLAVELGTENRQDEKSIAGFDFSLEDKETQNAIRDVAHDLQKERIEQMEREIVKEKEIGE</sequence>
<reference evidence="9 10" key="1">
    <citation type="submission" date="2020-11" db="EMBL/GenBank/DDBJ databases">
        <title>Insectihabitans protaetiae gen. nov. sp. nov. and Insectihabitans allomyrinae sp. nov., isolated from larvae of Protaetia brevitarsis seulensis and Allomyrina dichotoma, respectively.</title>
        <authorList>
            <person name="Lee S.D."/>
            <person name="Byeon Y.-S."/>
            <person name="Kim S.-M."/>
            <person name="Yang H.L."/>
            <person name="Kim I.S."/>
        </authorList>
    </citation>
    <scope>NUCLEOTIDE SEQUENCE [LARGE SCALE GENOMIC DNA]</scope>
    <source>
        <strain evidence="9 10">BWR-B9</strain>
    </source>
</reference>
<evidence type="ECO:0000259" key="6">
    <source>
        <dbReference type="Pfam" id="PF18272"/>
    </source>
</evidence>
<feature type="domain" description="DNA helicase TraI type C-terminal" evidence="4">
    <location>
        <begin position="1463"/>
        <end position="1617"/>
    </location>
</feature>
<dbReference type="Pfam" id="PF22232">
    <property type="entry name" value="TraI_hel_assoc_N"/>
    <property type="match status" value="1"/>
</dbReference>
<dbReference type="Pfam" id="PF07057">
    <property type="entry name" value="TraI_C"/>
    <property type="match status" value="1"/>
</dbReference>
<dbReference type="NCBIfam" id="TIGR02686">
    <property type="entry name" value="relax_trwC"/>
    <property type="match status" value="1"/>
</dbReference>
<feature type="coiled-coil region" evidence="3">
    <location>
        <begin position="1644"/>
        <end position="1671"/>
    </location>
</feature>
<evidence type="ECO:0000259" key="8">
    <source>
        <dbReference type="Pfam" id="PF22232"/>
    </source>
</evidence>
<dbReference type="InterPro" id="IPR014862">
    <property type="entry name" value="TrwC"/>
</dbReference>
<dbReference type="InterPro" id="IPR009767">
    <property type="entry name" value="DNA_helicase_TraI_C"/>
</dbReference>
<dbReference type="Proteomes" id="UP001296921">
    <property type="component" value="Unassembled WGS sequence"/>
</dbReference>
<feature type="domain" description="TraI 2B/2B-like" evidence="7">
    <location>
        <begin position="634"/>
        <end position="712"/>
    </location>
</feature>
<dbReference type="RefSeq" id="WP_218468413.1">
    <property type="nucleotide sequence ID" value="NZ_JADRCR010000012.1"/>
</dbReference>
<keyword evidence="10" id="KW-1185">Reference proteome</keyword>
<dbReference type="PANTHER" id="PTHR43788:SF6">
    <property type="entry name" value="DNA HELICASE B"/>
    <property type="match status" value="1"/>
</dbReference>
<dbReference type="InterPro" id="IPR040987">
    <property type="entry name" value="TraI_N"/>
</dbReference>
<dbReference type="PANTHER" id="PTHR43788">
    <property type="entry name" value="DNA2/NAM7 HELICASE FAMILY MEMBER"/>
    <property type="match status" value="1"/>
</dbReference>
<name>A0ABS1IV23_9GAMM</name>
<dbReference type="Pfam" id="PF13604">
    <property type="entry name" value="AAA_30"/>
    <property type="match status" value="1"/>
</dbReference>
<feature type="domain" description="TrwC relaxase" evidence="5">
    <location>
        <begin position="11"/>
        <end position="283"/>
    </location>
</feature>
<evidence type="ECO:0000313" key="10">
    <source>
        <dbReference type="Proteomes" id="UP001296921"/>
    </source>
</evidence>
<comment type="caution">
    <text evidence="9">The sequence shown here is derived from an EMBL/GenBank/DDBJ whole genome shotgun (WGS) entry which is preliminary data.</text>
</comment>
<accession>A0ABS1IV23</accession>
<dbReference type="CDD" id="cd17933">
    <property type="entry name" value="DEXSc_RecD-like"/>
    <property type="match status" value="1"/>
</dbReference>
<feature type="domain" description="TraI N-terminal subdomain" evidence="6">
    <location>
        <begin position="576"/>
        <end position="624"/>
    </location>
</feature>
<evidence type="ECO:0000256" key="3">
    <source>
        <dbReference type="SAM" id="Coils"/>
    </source>
</evidence>
<keyword evidence="3" id="KW-0175">Coiled coil</keyword>
<organism evidence="9 10">
    <name type="scientific">Limnobaculum allomyrinae</name>
    <dbReference type="NCBI Taxonomy" id="2791986"/>
    <lineage>
        <taxon>Bacteria</taxon>
        <taxon>Pseudomonadati</taxon>
        <taxon>Pseudomonadota</taxon>
        <taxon>Gammaproteobacteria</taxon>
        <taxon>Enterobacterales</taxon>
        <taxon>Budviciaceae</taxon>
        <taxon>Limnobaculum</taxon>
    </lineage>
</organism>
<dbReference type="Pfam" id="PF18340">
    <property type="entry name" value="TraI_2B"/>
    <property type="match status" value="1"/>
</dbReference>
<protein>
    <submittedName>
        <fullName evidence="9">Conjugative transfer relaxase/helicase TraI</fullName>
    </submittedName>
</protein>
<feature type="domain" description="TraI helicase-associated ssDBD N-terminal" evidence="8">
    <location>
        <begin position="438"/>
        <end position="537"/>
    </location>
</feature>
<dbReference type="Pfam" id="PF08751">
    <property type="entry name" value="TrwC"/>
    <property type="match status" value="1"/>
</dbReference>
<dbReference type="InterPro" id="IPR054558">
    <property type="entry name" value="TraI_hel_assoc_DBD_N"/>
</dbReference>
<dbReference type="NCBIfam" id="NF041492">
    <property type="entry name" value="MobF"/>
    <property type="match status" value="1"/>
</dbReference>
<evidence type="ECO:0000259" key="7">
    <source>
        <dbReference type="Pfam" id="PF18340"/>
    </source>
</evidence>
<dbReference type="InterPro" id="IPR014059">
    <property type="entry name" value="TraI/TrwC_relax"/>
</dbReference>
<evidence type="ECO:0000259" key="4">
    <source>
        <dbReference type="Pfam" id="PF07057"/>
    </source>
</evidence>
<dbReference type="CDD" id="cd18809">
    <property type="entry name" value="SF1_C_RecD"/>
    <property type="match status" value="1"/>
</dbReference>
<dbReference type="InterPro" id="IPR040668">
    <property type="entry name" value="TraI_2B"/>
</dbReference>
<keyword evidence="2" id="KW-0067">ATP-binding</keyword>
<dbReference type="NCBIfam" id="TIGR02760">
    <property type="entry name" value="TraI_TIGR"/>
    <property type="match status" value="1"/>
</dbReference>
<gene>
    <name evidence="9" type="primary">traI</name>
    <name evidence="9" type="ORF">I2494_17780</name>
</gene>
<proteinExistence type="predicted"/>
<keyword evidence="1" id="KW-0547">Nucleotide-binding</keyword>
<dbReference type="EMBL" id="JADRCR010000012">
    <property type="protein sequence ID" value="MBK5145532.1"/>
    <property type="molecule type" value="Genomic_DNA"/>
</dbReference>
<dbReference type="InterPro" id="IPR050534">
    <property type="entry name" value="Coronavir_polyprotein_1ab"/>
</dbReference>
<dbReference type="InterPro" id="IPR014129">
    <property type="entry name" value="Conjug_relaxase_TraI"/>
</dbReference>
<dbReference type="Pfam" id="PF18272">
    <property type="entry name" value="ssDNA_TraI_N"/>
    <property type="match status" value="1"/>
</dbReference>
<evidence type="ECO:0000256" key="1">
    <source>
        <dbReference type="ARBA" id="ARBA00022741"/>
    </source>
</evidence>
<evidence type="ECO:0000256" key="2">
    <source>
        <dbReference type="ARBA" id="ARBA00022840"/>
    </source>
</evidence>